<keyword evidence="7" id="KW-0677">Repeat</keyword>
<keyword evidence="2" id="KW-0964">Secreted</keyword>
<evidence type="ECO:0000256" key="14">
    <source>
        <dbReference type="PIRSR" id="PIRSR613273-1"/>
    </source>
</evidence>
<dbReference type="InterPro" id="IPR001590">
    <property type="entry name" value="Peptidase_M12B"/>
</dbReference>
<feature type="disulfide bond" evidence="16">
    <location>
        <begin position="481"/>
        <end position="511"/>
    </location>
</feature>
<keyword evidence="4" id="KW-0645">Protease</keyword>
<evidence type="ECO:0000256" key="2">
    <source>
        <dbReference type="ARBA" id="ARBA00022525"/>
    </source>
</evidence>
<evidence type="ECO:0000256" key="4">
    <source>
        <dbReference type="ARBA" id="ARBA00022670"/>
    </source>
</evidence>
<evidence type="ECO:0000256" key="3">
    <source>
        <dbReference type="ARBA" id="ARBA00022530"/>
    </source>
</evidence>
<dbReference type="PANTHER" id="PTHR13723">
    <property type="entry name" value="ADAMTS A DISINTEGRIN AND METALLOPROTEASE WITH THROMBOSPONDIN MOTIFS PROTEASE"/>
    <property type="match status" value="1"/>
</dbReference>
<evidence type="ECO:0000256" key="15">
    <source>
        <dbReference type="PIRSR" id="PIRSR613273-2"/>
    </source>
</evidence>
<dbReference type="InterPro" id="IPR010294">
    <property type="entry name" value="ADAMTS_spacer1"/>
</dbReference>
<sequence length="2108" mass="239400">MKEQSSEQEFAPLSKQNCLPVSEPSTSQTLEVLESSNSSLPINNRNSLYHSLPLYWPKDIRPKETQIWLLNNFELERKHKRSIGEEDKINSKSVFGLARLCGFNCTVNLKHGIDDNNSGESKISSQVLRITLERVEQNEKEGIGKRERRSTGSDNKNWNPLSPFLLVQSMDSDNHTQISRSHISTACFYIAKIDDGNCFESSIVNLCDRNNGLFGTLAFSEGAFLIEPLIDEEDFEKAQGDNLNNYFDESLGGEHPHHQRRKRRHRPHDNRDQVLLRAHLIYPVQTQYFGDDHNNDRRQQKSTEIKRDRRSPATLANSWDHYVEVLVVADHQMLLYHQQNLENYVLTLFSTVSAIYRHQSLGVSINMVVVRIIIIKNERAGPLISNRAQETLQQFCHWQQLYNDRNDDSLNHHDVAILLTRHDICRATNKCDTLGLAELGTLCDSKRSCAIIEDNGLSAAFTIAHELGHIFNIPHDDERKCAEFMPLNKANYHIMAPTLEYNTNPWSWSACSSAMLARFLEARRSQTQCILDKPVERRYYERMFENPAPGEIYSVSQQCKFVFGAAAELCPYMPSCRRLWCAVSYGYQMGCRTQHMPWADGTECARQMWCYMGQCVGMSPTQRLPVDGSWGEWRSWGDCSRTCGGGIQKSYRDCDSPRPEHGGKYCTGQRVRYRTCAIHECPWDMPGIREQQCAEFDGKDIGIHGVPSVGTRWVPKFSGIAENERCLLYCRLSDSAAFYKLRDKVIDGTPCDRNVDDICIDGGCHKSGCDHRLGSDMRRDVCGICGGDGRTCREVKGVFNERGTFGYNEVLRIPTGAANIDITQNSLHQLRKEDDENYLALRMPNGDWLLNGQFHVSVFPQQIQILDTVLEYSGSDTPQERINGTGPLRTDVYLHFLSGRNLKLPNIHYRYMEPLPQISREVAAAAKTYELNNLSSQKHQQRQHKSQQQQVVPKAPNTFYWRFIENKWSECTLKCQGTQTQLLQCLDTLTGKVLPDSMCATSRRPDPRQRICNVECFYKWQHRLLSYNGRGEKDRYQHQCVRSYTNGREEQASEDECKRSGIPLPTPPSTRNHPQQQQINEPSPNNYVTDRRWAYTEWSVCSESCGTGGIRHRSIHCIDTRNGQKVENRFCEGIPHETLHTECNRTPCPRWVYEAWNECSRSCGSGIRIRHASCQDASGREVNARLCPSNKLDSEKCNEQLCTELRFGAWSQCSVSCGQGIQRRDANCVDSNNRPLEDRNCDIREKIKQQLRPQSHRICSPGPCPYWRTSDWNKCSVSCGQGIKKRLVECVLRNQIVDESLCTEANRPSLEEKCVLMSCAVWNVESWGQCSLSCGSGGTQHRNVNCVRYTTSRNYNNENNHIVLHDRECSGQKPQADRICELPACPITKGEWVIGQWSECPLPKPCNANNEIVEQIRLIECRNNGELIEDKFCSHLEKPYSRRSCPPCINIPKSESPKSDFKTSYTNPPALLHVSAAISLLGNQQKNIGKWITDEWSSCSASCGGGWRQRNIHCKSVDNVTTLKNCLESEKPIKLESCNTQKCPSGQWNVGHWSPCSVSCGGQGEQTRMVWCNSATNLLQKLDDNQCDSGLKPDSKRICSRMNECTTKNNSLSSTGISSKISQDPPTYSKNKDYPSINSIASSPVSVPLIVQLPHWESGPWSACSTSCGPGFAKREVVCRKGVRNEHILNDNDCIATEPKPTEIRKCNLKKCTQYSWRIGAWSKCLDLCKPGEQRRRIYCVNDIGKKASPEMCENGANTVKPIETRKCQTDKCPYYWVAGPWSSCSRSCDIGQQFRQIECRLRKDIISISNTNEDYTDTAKEISEPIVLSSMCMALENKPICSKSCGPGFKRRKVRCLDKLGGRTTNSPDGGGCDLTTRPKRREPCFIRNCMPNDCAELKAHHQAKQINIDGNEKQLNDGNYTVMLNGYKITVYCHQMNETIPKTYLNLRPESNFAEFYGKRLAYPYSCPHNGLRNDSCACTNDGHVSQGFTRYNKVRIDLHNMKINPNDYTFAITEYGSPVTFGTAGDCYSMSDCPQGRFSIDLRGSDLRIVDDLEWVNQGHRTSVRIERFENNALIQGLCGGYCGECSPDRFKGLIIAVDNKIKNL</sequence>
<reference evidence="22" key="1">
    <citation type="submission" date="2022-11" db="UniProtKB">
        <authorList>
            <consortium name="WormBaseParasite"/>
        </authorList>
    </citation>
    <scope>IDENTIFICATION</scope>
</reference>
<feature type="compositionally biased region" description="Basic and acidic residues" evidence="18">
    <location>
        <begin position="290"/>
        <end position="310"/>
    </location>
</feature>
<dbReference type="PROSITE" id="PS50092">
    <property type="entry name" value="TSP1"/>
    <property type="match status" value="10"/>
</dbReference>
<feature type="region of interest" description="Disordered" evidence="18">
    <location>
        <begin position="1608"/>
        <end position="1628"/>
    </location>
</feature>
<dbReference type="GO" id="GO:0030198">
    <property type="term" value="P:extracellular matrix organization"/>
    <property type="evidence" value="ECO:0007669"/>
    <property type="project" value="InterPro"/>
</dbReference>
<evidence type="ECO:0000256" key="8">
    <source>
        <dbReference type="ARBA" id="ARBA00022801"/>
    </source>
</evidence>
<dbReference type="InterPro" id="IPR041645">
    <property type="entry name" value="ADAMTS_CR_2"/>
</dbReference>
<dbReference type="FunFam" id="2.20.100.10:FF:000006">
    <property type="entry name" value="A disintegrin and metalloproteinase with thrombospondin motifs 1"/>
    <property type="match status" value="1"/>
</dbReference>
<feature type="compositionally biased region" description="Polar residues" evidence="18">
    <location>
        <begin position="1069"/>
        <end position="1087"/>
    </location>
</feature>
<evidence type="ECO:0000313" key="21">
    <source>
        <dbReference type="Proteomes" id="UP000887561"/>
    </source>
</evidence>
<feature type="binding site" evidence="15">
    <location>
        <position position="532"/>
    </location>
    <ligand>
        <name>Ca(2+)</name>
        <dbReference type="ChEBI" id="CHEBI:29108"/>
        <label>1</label>
    </ligand>
</feature>
<name>A0A915M5V8_MELJA</name>
<dbReference type="Pfam" id="PF19236">
    <property type="entry name" value="ADAMTS_CR_3"/>
    <property type="match status" value="1"/>
</dbReference>
<dbReference type="PRINTS" id="PR01857">
    <property type="entry name" value="ADAMTSFAMILY"/>
</dbReference>
<dbReference type="FunFam" id="3.40.390.10:FF:000001">
    <property type="entry name" value="A disintegrin and metalloproteinase with thrombospondin motifs 1"/>
    <property type="match status" value="1"/>
</dbReference>
<dbReference type="FunFam" id="2.20.100.10:FF:000005">
    <property type="entry name" value="ADAM metallopeptidase with thrombospondin type 1 motif 9"/>
    <property type="match status" value="2"/>
</dbReference>
<evidence type="ECO:0000313" key="22">
    <source>
        <dbReference type="WBParaSite" id="scaffold2716_cov183.g5311"/>
    </source>
</evidence>
<dbReference type="InterPro" id="IPR024079">
    <property type="entry name" value="MetalloPept_cat_dom_sf"/>
</dbReference>
<feature type="binding site" evidence="15">
    <location>
        <position position="529"/>
    </location>
    <ligand>
        <name>Ca(2+)</name>
        <dbReference type="ChEBI" id="CHEBI:29108"/>
        <label>1</label>
    </ligand>
</feature>
<dbReference type="GO" id="GO:0005604">
    <property type="term" value="C:basement membrane"/>
    <property type="evidence" value="ECO:0007669"/>
    <property type="project" value="UniProtKB-SubCell"/>
</dbReference>
<dbReference type="CDD" id="cd04273">
    <property type="entry name" value="ZnMc_ADAMTS_like"/>
    <property type="match status" value="1"/>
</dbReference>
<dbReference type="InterPro" id="IPR045371">
    <property type="entry name" value="ADAMTS_CR_3"/>
</dbReference>
<feature type="domain" description="GON" evidence="20">
    <location>
        <begin position="1892"/>
        <end position="2102"/>
    </location>
</feature>
<feature type="disulfide bond" evidence="16">
    <location>
        <begin position="425"/>
        <end position="431"/>
    </location>
</feature>
<protein>
    <submittedName>
        <fullName evidence="22">Peptidase M12B domain-containing protein</fullName>
    </submittedName>
</protein>
<evidence type="ECO:0000256" key="18">
    <source>
        <dbReference type="SAM" id="MobiDB-lite"/>
    </source>
</evidence>
<dbReference type="GO" id="GO:0016477">
    <property type="term" value="P:cell migration"/>
    <property type="evidence" value="ECO:0007669"/>
    <property type="project" value="UniProtKB-ARBA"/>
</dbReference>
<dbReference type="SUPFAM" id="SSF55486">
    <property type="entry name" value="Metalloproteases ('zincins'), catalytic domain"/>
    <property type="match status" value="1"/>
</dbReference>
<feature type="disulfide bond" evidence="16">
    <location>
        <begin position="443"/>
        <end position="529"/>
    </location>
</feature>
<comment type="subcellular location">
    <subcellularLocation>
        <location evidence="1">Secreted</location>
        <location evidence="1">Extracellular space</location>
        <location evidence="1">Extracellular matrix</location>
        <location evidence="1">Basement membrane</location>
    </subcellularLocation>
</comment>
<feature type="region of interest" description="Disordered" evidence="18">
    <location>
        <begin position="246"/>
        <end position="269"/>
    </location>
</feature>
<dbReference type="FunFam" id="2.60.120.830:FF:000001">
    <property type="entry name" value="A disintegrin and metalloproteinase with thrombospondin motifs 1"/>
    <property type="match status" value="1"/>
</dbReference>
<dbReference type="Pfam" id="PF05986">
    <property type="entry name" value="ADAMTS_spacer1"/>
    <property type="match status" value="1"/>
</dbReference>
<feature type="region of interest" description="Disordered" evidence="18">
    <location>
        <begin position="1051"/>
        <end position="1087"/>
    </location>
</feature>
<dbReference type="Gene3D" id="3.40.390.10">
    <property type="entry name" value="Collagenase (Catalytic Domain)"/>
    <property type="match status" value="1"/>
</dbReference>
<feature type="disulfide bond" evidence="16">
    <location>
        <begin position="639"/>
        <end position="676"/>
    </location>
</feature>
<evidence type="ECO:0000256" key="11">
    <source>
        <dbReference type="ARBA" id="ARBA00023049"/>
    </source>
</evidence>
<keyword evidence="11" id="KW-0482">Metalloprotease</keyword>
<dbReference type="Pfam" id="PF19030">
    <property type="entry name" value="TSP1_ADAMTS"/>
    <property type="match status" value="11"/>
</dbReference>
<feature type="binding site" evidence="15 17">
    <location>
        <position position="465"/>
    </location>
    <ligand>
        <name>Zn(2+)</name>
        <dbReference type="ChEBI" id="CHEBI:29105"/>
        <note>catalytic</note>
    </ligand>
</feature>
<evidence type="ECO:0000256" key="6">
    <source>
        <dbReference type="ARBA" id="ARBA00022729"/>
    </source>
</evidence>
<dbReference type="PROSITE" id="PS50215">
    <property type="entry name" value="ADAM_MEPRO"/>
    <property type="match status" value="1"/>
</dbReference>
<keyword evidence="15" id="KW-0106">Calcium</keyword>
<evidence type="ECO:0000256" key="1">
    <source>
        <dbReference type="ARBA" id="ARBA00004302"/>
    </source>
</evidence>
<dbReference type="InterPro" id="IPR036383">
    <property type="entry name" value="TSP1_rpt_sf"/>
</dbReference>
<proteinExistence type="predicted"/>
<feature type="disulfide bond" evidence="16">
    <location>
        <begin position="643"/>
        <end position="681"/>
    </location>
</feature>
<evidence type="ECO:0000256" key="10">
    <source>
        <dbReference type="ARBA" id="ARBA00022869"/>
    </source>
</evidence>
<comment type="cofactor">
    <cofactor evidence="15">
        <name>Zn(2+)</name>
        <dbReference type="ChEBI" id="CHEBI:29105"/>
    </cofactor>
    <text evidence="15">Binds 1 zinc ion per subunit.</text>
</comment>
<feature type="binding site" evidence="15">
    <location>
        <position position="407"/>
    </location>
    <ligand>
        <name>Ca(2+)</name>
        <dbReference type="ChEBI" id="CHEBI:29108"/>
        <label>1</label>
    </ligand>
</feature>
<feature type="disulfide bond" evidence="16">
    <location>
        <begin position="654"/>
        <end position="666"/>
    </location>
</feature>
<dbReference type="GO" id="GO:0006508">
    <property type="term" value="P:proteolysis"/>
    <property type="evidence" value="ECO:0007669"/>
    <property type="project" value="UniProtKB-KW"/>
</dbReference>
<evidence type="ECO:0000256" key="9">
    <source>
        <dbReference type="ARBA" id="ARBA00022833"/>
    </source>
</evidence>
<dbReference type="Pfam" id="PF08685">
    <property type="entry name" value="GON"/>
    <property type="match status" value="1"/>
</dbReference>
<keyword evidence="8" id="KW-0378">Hydrolase</keyword>
<keyword evidence="12 16" id="KW-1015">Disulfide bond</keyword>
<evidence type="ECO:0000256" key="13">
    <source>
        <dbReference type="ARBA" id="ARBA00023180"/>
    </source>
</evidence>
<feature type="disulfide bond" evidence="16">
    <location>
        <begin position="559"/>
        <end position="581"/>
    </location>
</feature>
<evidence type="ECO:0000259" key="19">
    <source>
        <dbReference type="PROSITE" id="PS50215"/>
    </source>
</evidence>
<dbReference type="Gene3D" id="2.60.120.830">
    <property type="match status" value="1"/>
</dbReference>
<dbReference type="Gene3D" id="2.20.100.10">
    <property type="entry name" value="Thrombospondin type-1 (TSP1) repeat"/>
    <property type="match status" value="10"/>
</dbReference>
<evidence type="ECO:0000256" key="16">
    <source>
        <dbReference type="PIRSR" id="PIRSR613273-3"/>
    </source>
</evidence>
<dbReference type="InterPro" id="IPR050439">
    <property type="entry name" value="ADAMTS_ADAMTS-like"/>
</dbReference>
<dbReference type="InterPro" id="IPR013273">
    <property type="entry name" value="ADAMTS/ADAMTS-like"/>
</dbReference>
<organism evidence="21 22">
    <name type="scientific">Meloidogyne javanica</name>
    <name type="common">Root-knot nematode worm</name>
    <dbReference type="NCBI Taxonomy" id="6303"/>
    <lineage>
        <taxon>Eukaryota</taxon>
        <taxon>Metazoa</taxon>
        <taxon>Ecdysozoa</taxon>
        <taxon>Nematoda</taxon>
        <taxon>Chromadorea</taxon>
        <taxon>Rhabditida</taxon>
        <taxon>Tylenchina</taxon>
        <taxon>Tylenchomorpha</taxon>
        <taxon>Tylenchoidea</taxon>
        <taxon>Meloidogynidae</taxon>
        <taxon>Meloidogyninae</taxon>
        <taxon>Meloidogyne</taxon>
        <taxon>Meloidogyne incognita group</taxon>
    </lineage>
</organism>
<dbReference type="PROSITE" id="PS51046">
    <property type="entry name" value="GON"/>
    <property type="match status" value="1"/>
</dbReference>
<feature type="active site" evidence="14 17">
    <location>
        <position position="466"/>
    </location>
</feature>
<evidence type="ECO:0000256" key="12">
    <source>
        <dbReference type="ARBA" id="ARBA00023157"/>
    </source>
</evidence>
<feature type="binding site" evidence="15">
    <location>
        <position position="324"/>
    </location>
    <ligand>
        <name>Ca(2+)</name>
        <dbReference type="ChEBI" id="CHEBI:29108"/>
        <label>1</label>
    </ligand>
</feature>
<feature type="binding site" evidence="15">
    <location>
        <position position="407"/>
    </location>
    <ligand>
        <name>Ca(2+)</name>
        <dbReference type="ChEBI" id="CHEBI:29108"/>
        <label>2</label>
    </ligand>
</feature>
<dbReference type="Pfam" id="PF01421">
    <property type="entry name" value="Reprolysin"/>
    <property type="match status" value="1"/>
</dbReference>
<dbReference type="InterPro" id="IPR000884">
    <property type="entry name" value="TSP1_rpt"/>
</dbReference>
<feature type="binding site" evidence="15 17">
    <location>
        <position position="469"/>
    </location>
    <ligand>
        <name>Zn(2+)</name>
        <dbReference type="ChEBI" id="CHEBI:29105"/>
        <note>catalytic</note>
    </ligand>
</feature>
<dbReference type="GO" id="GO:0009653">
    <property type="term" value="P:anatomical structure morphogenesis"/>
    <property type="evidence" value="ECO:0007669"/>
    <property type="project" value="UniProtKB-ARBA"/>
</dbReference>
<feature type="region of interest" description="Disordered" evidence="18">
    <location>
        <begin position="288"/>
        <end position="310"/>
    </location>
</feature>
<keyword evidence="21" id="KW-1185">Reference proteome</keyword>
<dbReference type="WBParaSite" id="scaffold2716_cov183.g5311">
    <property type="protein sequence ID" value="scaffold2716_cov183.g5311"/>
    <property type="gene ID" value="scaffold2716_cov183.g5311"/>
</dbReference>
<dbReference type="Pfam" id="PF17771">
    <property type="entry name" value="ADAMTS_CR_2"/>
    <property type="match status" value="1"/>
</dbReference>
<dbReference type="InterPro" id="IPR012314">
    <property type="entry name" value="Pept_M12B_GON-ADAMTSs"/>
</dbReference>
<dbReference type="Gene3D" id="3.40.1620.60">
    <property type="match status" value="1"/>
</dbReference>
<keyword evidence="3" id="KW-0272">Extracellular matrix</keyword>
<feature type="compositionally biased region" description="Basic residues" evidence="18">
    <location>
        <begin position="257"/>
        <end position="268"/>
    </location>
</feature>
<accession>A0A915M5V8</accession>
<evidence type="ECO:0000256" key="5">
    <source>
        <dbReference type="ARBA" id="ARBA00022723"/>
    </source>
</evidence>
<feature type="region of interest" description="Disordered" evidence="18">
    <location>
        <begin position="1"/>
        <end position="22"/>
    </location>
</feature>
<feature type="disulfide bond" evidence="16">
    <location>
        <begin position="604"/>
        <end position="615"/>
    </location>
</feature>
<evidence type="ECO:0000259" key="20">
    <source>
        <dbReference type="PROSITE" id="PS51046"/>
    </source>
</evidence>
<evidence type="ECO:0000256" key="17">
    <source>
        <dbReference type="PROSITE-ProRule" id="PRU00276"/>
    </source>
</evidence>
<feature type="disulfide bond" evidence="16">
    <location>
        <begin position="396"/>
        <end position="449"/>
    </location>
</feature>
<dbReference type="SMART" id="SM00209">
    <property type="entry name" value="TSP1"/>
    <property type="match status" value="12"/>
</dbReference>
<feature type="compositionally biased region" description="Low complexity" evidence="18">
    <location>
        <begin position="1608"/>
        <end position="1622"/>
    </location>
</feature>
<feature type="disulfide bond" evidence="16">
    <location>
        <begin position="570"/>
        <end position="591"/>
    </location>
</feature>
<feature type="binding site" evidence="15 17">
    <location>
        <position position="475"/>
    </location>
    <ligand>
        <name>Zn(2+)</name>
        <dbReference type="ChEBI" id="CHEBI:29105"/>
        <note>catalytic</note>
    </ligand>
</feature>
<dbReference type="GO" id="GO:0004222">
    <property type="term" value="F:metalloendopeptidase activity"/>
    <property type="evidence" value="ECO:0007669"/>
    <property type="project" value="InterPro"/>
</dbReference>
<comment type="caution">
    <text evidence="17">Lacks conserved residue(s) required for the propagation of feature annotation.</text>
</comment>
<keyword evidence="9 15" id="KW-0862">Zinc</keyword>
<dbReference type="SUPFAM" id="SSF82895">
    <property type="entry name" value="TSP-1 type 1 repeat"/>
    <property type="match status" value="12"/>
</dbReference>
<dbReference type="PANTHER" id="PTHR13723:SF278">
    <property type="entry name" value="ADAM METALLOPEPTIDASE WITH THROMBOSPONDIN TYPE 1 MOTIF A, ISOFORM B"/>
    <property type="match status" value="1"/>
</dbReference>
<feature type="domain" description="Peptidase M12B" evidence="19">
    <location>
        <begin position="321"/>
        <end position="534"/>
    </location>
</feature>
<feature type="binding site" evidence="15">
    <location>
        <position position="532"/>
    </location>
    <ligand>
        <name>Ca(2+)</name>
        <dbReference type="ChEBI" id="CHEBI:29108"/>
        <label>2</label>
    </ligand>
</feature>
<keyword evidence="10" id="KW-0084">Basement membrane</keyword>
<dbReference type="Pfam" id="PF00090">
    <property type="entry name" value="TSP_1"/>
    <property type="match status" value="1"/>
</dbReference>
<dbReference type="Proteomes" id="UP000887561">
    <property type="component" value="Unplaced"/>
</dbReference>
<feature type="disulfide bond" evidence="16">
    <location>
        <begin position="576"/>
        <end position="610"/>
    </location>
</feature>
<feature type="binding site" evidence="15">
    <location>
        <position position="414"/>
    </location>
    <ligand>
        <name>Ca(2+)</name>
        <dbReference type="ChEBI" id="CHEBI:29108"/>
        <label>1</label>
    </ligand>
</feature>
<feature type="binding site" evidence="15">
    <location>
        <position position="324"/>
    </location>
    <ligand>
        <name>Ca(2+)</name>
        <dbReference type="ChEBI" id="CHEBI:29108"/>
        <label>2</label>
    </ligand>
</feature>
<evidence type="ECO:0000256" key="7">
    <source>
        <dbReference type="ARBA" id="ARBA00022737"/>
    </source>
</evidence>
<keyword evidence="5 15" id="KW-0479">Metal-binding</keyword>
<keyword evidence="6" id="KW-0732">Signal</keyword>
<dbReference type="GO" id="GO:0008270">
    <property type="term" value="F:zinc ion binding"/>
    <property type="evidence" value="ECO:0007669"/>
    <property type="project" value="InterPro"/>
</dbReference>
<keyword evidence="13" id="KW-0325">Glycoprotein</keyword>